<sequence length="66" mass="6988">MTNTSIEPDALQNPNGDLIVTLCLDPAVAAQVRVVADRWGLDRLADAAADILLTGLISINSTARRT</sequence>
<proteinExistence type="predicted"/>
<dbReference type="RefSeq" id="WP_350397138.1">
    <property type="nucleotide sequence ID" value="NZ_JBELQE010000124.1"/>
</dbReference>
<name>A0ABV1QU35_9HYPH</name>
<keyword evidence="2" id="KW-1185">Reference proteome</keyword>
<comment type="caution">
    <text evidence="1">The sequence shown here is derived from an EMBL/GenBank/DDBJ whole genome shotgun (WGS) entry which is preliminary data.</text>
</comment>
<dbReference type="EMBL" id="JBELQE010000124">
    <property type="protein sequence ID" value="MER2252922.1"/>
    <property type="molecule type" value="Genomic_DNA"/>
</dbReference>
<dbReference type="Proteomes" id="UP001480955">
    <property type="component" value="Unassembled WGS sequence"/>
</dbReference>
<reference evidence="1 2" key="1">
    <citation type="submission" date="2024-06" db="EMBL/GenBank/DDBJ databases">
        <authorList>
            <person name="Campbell A.G."/>
        </authorList>
    </citation>
    <scope>NUCLEOTIDE SEQUENCE [LARGE SCALE GENOMIC DNA]</scope>
    <source>
        <strain evidence="1 2">EM12</strain>
    </source>
</reference>
<organism evidence="1 2">
    <name type="scientific">Methylorubrum podarium</name>
    <dbReference type="NCBI Taxonomy" id="200476"/>
    <lineage>
        <taxon>Bacteria</taxon>
        <taxon>Pseudomonadati</taxon>
        <taxon>Pseudomonadota</taxon>
        <taxon>Alphaproteobacteria</taxon>
        <taxon>Hyphomicrobiales</taxon>
        <taxon>Methylobacteriaceae</taxon>
        <taxon>Methylorubrum</taxon>
    </lineage>
</organism>
<accession>A0ABV1QU35</accession>
<protein>
    <submittedName>
        <fullName evidence="1">Uncharacterized protein</fullName>
    </submittedName>
</protein>
<gene>
    <name evidence="1" type="ORF">ABS772_23680</name>
</gene>
<evidence type="ECO:0000313" key="1">
    <source>
        <dbReference type="EMBL" id="MER2252922.1"/>
    </source>
</evidence>
<evidence type="ECO:0000313" key="2">
    <source>
        <dbReference type="Proteomes" id="UP001480955"/>
    </source>
</evidence>